<dbReference type="InterPro" id="IPR026898">
    <property type="entry name" value="PrsW"/>
</dbReference>
<accession>A0A1F7X8K2</accession>
<dbReference type="GO" id="GO:0008233">
    <property type="term" value="F:peptidase activity"/>
    <property type="evidence" value="ECO:0007669"/>
    <property type="project" value="InterPro"/>
</dbReference>
<evidence type="ECO:0008006" key="4">
    <source>
        <dbReference type="Google" id="ProtNLM"/>
    </source>
</evidence>
<organism evidence="2 3">
    <name type="scientific">Candidatus Woesebacteria bacterium RBG_16_39_8b</name>
    <dbReference type="NCBI Taxonomy" id="1802482"/>
    <lineage>
        <taxon>Bacteria</taxon>
        <taxon>Candidatus Woeseibacteriota</taxon>
    </lineage>
</organism>
<feature type="transmembrane region" description="Helical" evidence="1">
    <location>
        <begin position="110"/>
        <end position="130"/>
    </location>
</feature>
<evidence type="ECO:0000313" key="2">
    <source>
        <dbReference type="EMBL" id="OGM11337.1"/>
    </source>
</evidence>
<name>A0A1F7X8K2_9BACT</name>
<feature type="transmembrane region" description="Helical" evidence="1">
    <location>
        <begin position="83"/>
        <end position="103"/>
    </location>
</feature>
<sequence>MAFQIILFSLFLPYLLWPIERILPYPHIIEEAAKAGVILYLLNQDLKKRDKITLSLLIGVAFGLTEGIFYIGNILMVGNLNTFALRLIITIPFHALTSFVIFFPSLYKKYLIIAGFIVAVFLHYFFNLIVSAL</sequence>
<dbReference type="Proteomes" id="UP000179013">
    <property type="component" value="Unassembled WGS sequence"/>
</dbReference>
<evidence type="ECO:0000256" key="1">
    <source>
        <dbReference type="SAM" id="Phobius"/>
    </source>
</evidence>
<proteinExistence type="predicted"/>
<keyword evidence="1" id="KW-0472">Membrane</keyword>
<dbReference type="AlphaFoldDB" id="A0A1F7X8K2"/>
<feature type="transmembrane region" description="Helical" evidence="1">
    <location>
        <begin position="52"/>
        <end position="71"/>
    </location>
</feature>
<keyword evidence="1" id="KW-0812">Transmembrane</keyword>
<dbReference type="Pfam" id="PF13367">
    <property type="entry name" value="PrsW-protease"/>
    <property type="match status" value="1"/>
</dbReference>
<dbReference type="EMBL" id="MGFU01000060">
    <property type="protein sequence ID" value="OGM11337.1"/>
    <property type="molecule type" value="Genomic_DNA"/>
</dbReference>
<gene>
    <name evidence="2" type="ORF">A2V80_01400</name>
</gene>
<keyword evidence="1" id="KW-1133">Transmembrane helix</keyword>
<evidence type="ECO:0000313" key="3">
    <source>
        <dbReference type="Proteomes" id="UP000179013"/>
    </source>
</evidence>
<comment type="caution">
    <text evidence="2">The sequence shown here is derived from an EMBL/GenBank/DDBJ whole genome shotgun (WGS) entry which is preliminary data.</text>
</comment>
<reference evidence="2 3" key="1">
    <citation type="journal article" date="2016" name="Nat. Commun.">
        <title>Thousands of microbial genomes shed light on interconnected biogeochemical processes in an aquifer system.</title>
        <authorList>
            <person name="Anantharaman K."/>
            <person name="Brown C.T."/>
            <person name="Hug L.A."/>
            <person name="Sharon I."/>
            <person name="Castelle C.J."/>
            <person name="Probst A.J."/>
            <person name="Thomas B.C."/>
            <person name="Singh A."/>
            <person name="Wilkins M.J."/>
            <person name="Karaoz U."/>
            <person name="Brodie E.L."/>
            <person name="Williams K.H."/>
            <person name="Hubbard S.S."/>
            <person name="Banfield J.F."/>
        </authorList>
    </citation>
    <scope>NUCLEOTIDE SEQUENCE [LARGE SCALE GENOMIC DNA]</scope>
</reference>
<protein>
    <recommendedName>
        <fullName evidence="4">Protease PrsW</fullName>
    </recommendedName>
</protein>